<proteinExistence type="predicted"/>
<accession>A0A4U5W4U7</accession>
<organism evidence="1 2">
    <name type="scientific">Streptomyces lasalocidi</name>
    <name type="common">Streptomyces lasaliensis</name>
    <dbReference type="NCBI Taxonomy" id="324833"/>
    <lineage>
        <taxon>Bacteria</taxon>
        <taxon>Bacillati</taxon>
        <taxon>Actinomycetota</taxon>
        <taxon>Actinomycetes</taxon>
        <taxon>Kitasatosporales</taxon>
        <taxon>Streptomycetaceae</taxon>
        <taxon>Streptomyces</taxon>
    </lineage>
</organism>
<dbReference type="AlphaFoldDB" id="A0A4U5W4U7"/>
<evidence type="ECO:0000313" key="1">
    <source>
        <dbReference type="EMBL" id="TKS96457.1"/>
    </source>
</evidence>
<name>A0A4U5W4U7_STRLS</name>
<protein>
    <submittedName>
        <fullName evidence="1">Uncharacterized protein</fullName>
    </submittedName>
</protein>
<gene>
    <name evidence="1" type="ORF">E4U91_37665</name>
</gene>
<sequence length="121" mass="13413">MLPGLAQHIDFQAAHNDYTRGFLVVSKADRTTAYGYVWEHALPDGTTTWVAQPDTANDASRIPGFQSREWAGEFLYEREWPKFVRRGNDKGDALPQPGCAKSAPCGTCSLCEPELARRGVL</sequence>
<reference evidence="1 2" key="1">
    <citation type="submission" date="2019-04" db="EMBL/GenBank/DDBJ databases">
        <title>Streptomyces lasaliensis sp. nov., an Actinomycete isolated from soil which produces the polyether antibiotic lasalocid.</title>
        <authorList>
            <person name="Erwin G."/>
            <person name="Haber C."/>
        </authorList>
    </citation>
    <scope>NUCLEOTIDE SEQUENCE [LARGE SCALE GENOMIC DNA]</scope>
    <source>
        <strain evidence="1 2">X-537</strain>
    </source>
</reference>
<dbReference type="Proteomes" id="UP000305929">
    <property type="component" value="Unassembled WGS sequence"/>
</dbReference>
<keyword evidence="2" id="KW-1185">Reference proteome</keyword>
<dbReference type="OrthoDB" id="4249872at2"/>
<dbReference type="EMBL" id="SZNQ01000003">
    <property type="protein sequence ID" value="TKS96457.1"/>
    <property type="molecule type" value="Genomic_DNA"/>
</dbReference>
<comment type="caution">
    <text evidence="1">The sequence shown here is derived from an EMBL/GenBank/DDBJ whole genome shotgun (WGS) entry which is preliminary data.</text>
</comment>
<evidence type="ECO:0000313" key="2">
    <source>
        <dbReference type="Proteomes" id="UP000305929"/>
    </source>
</evidence>
<dbReference type="RefSeq" id="WP_137311549.1">
    <property type="nucleotide sequence ID" value="NZ_SZNQ01000003.1"/>
</dbReference>